<evidence type="ECO:0000256" key="1">
    <source>
        <dbReference type="SAM" id="MobiDB-lite"/>
    </source>
</evidence>
<evidence type="ECO:0000313" key="2">
    <source>
        <dbReference type="EMBL" id="KAJ5485579.1"/>
    </source>
</evidence>
<comment type="caution">
    <text evidence="2">The sequence shown here is derived from an EMBL/GenBank/DDBJ whole genome shotgun (WGS) entry which is preliminary data.</text>
</comment>
<sequence>MRPSVEDFGLSSNEYLRLVASDHAPGPGLSVEASKYTLLSPDRLWQMESKLSSFAMGLHLQLGLSPVAPRYELDAQSNSNIPHPHELILEIINSEAAVYYPSYRDTARFPAHKCDLETAFKKIRPSLDRQLNGSSSRSEVAGCAQERQ</sequence>
<dbReference type="EMBL" id="JAPWDQ010000005">
    <property type="protein sequence ID" value="KAJ5485579.1"/>
    <property type="molecule type" value="Genomic_DNA"/>
</dbReference>
<accession>A0A9X0BUV4</accession>
<proteinExistence type="predicted"/>
<dbReference type="RefSeq" id="XP_056790363.1">
    <property type="nucleotide sequence ID" value="XM_056935169.1"/>
</dbReference>
<feature type="region of interest" description="Disordered" evidence="1">
    <location>
        <begin position="129"/>
        <end position="148"/>
    </location>
</feature>
<feature type="compositionally biased region" description="Polar residues" evidence="1">
    <location>
        <begin position="129"/>
        <end position="138"/>
    </location>
</feature>
<evidence type="ECO:0000313" key="3">
    <source>
        <dbReference type="Proteomes" id="UP001148312"/>
    </source>
</evidence>
<reference evidence="2" key="2">
    <citation type="journal article" date="2023" name="IMA Fungus">
        <title>Comparative genomic study of the Penicillium genus elucidates a diverse pangenome and 15 lateral gene transfer events.</title>
        <authorList>
            <person name="Petersen C."/>
            <person name="Sorensen T."/>
            <person name="Nielsen M.R."/>
            <person name="Sondergaard T.E."/>
            <person name="Sorensen J.L."/>
            <person name="Fitzpatrick D.A."/>
            <person name="Frisvad J.C."/>
            <person name="Nielsen K.L."/>
        </authorList>
    </citation>
    <scope>NUCLEOTIDE SEQUENCE</scope>
    <source>
        <strain evidence="2">IBT 30728</strain>
    </source>
</reference>
<dbReference type="AlphaFoldDB" id="A0A9X0BUV4"/>
<name>A0A9X0BUV4_9EURO</name>
<keyword evidence="3" id="KW-1185">Reference proteome</keyword>
<reference evidence="2" key="1">
    <citation type="submission" date="2022-12" db="EMBL/GenBank/DDBJ databases">
        <authorList>
            <person name="Petersen C."/>
        </authorList>
    </citation>
    <scope>NUCLEOTIDE SEQUENCE</scope>
    <source>
        <strain evidence="2">IBT 30728</strain>
    </source>
</reference>
<organism evidence="2 3">
    <name type="scientific">Penicillium diatomitis</name>
    <dbReference type="NCBI Taxonomy" id="2819901"/>
    <lineage>
        <taxon>Eukaryota</taxon>
        <taxon>Fungi</taxon>
        <taxon>Dikarya</taxon>
        <taxon>Ascomycota</taxon>
        <taxon>Pezizomycotina</taxon>
        <taxon>Eurotiomycetes</taxon>
        <taxon>Eurotiomycetidae</taxon>
        <taxon>Eurotiales</taxon>
        <taxon>Aspergillaceae</taxon>
        <taxon>Penicillium</taxon>
    </lineage>
</organism>
<dbReference type="Proteomes" id="UP001148312">
    <property type="component" value="Unassembled WGS sequence"/>
</dbReference>
<dbReference type="GeneID" id="81625418"/>
<gene>
    <name evidence="2" type="ORF">N7539_005567</name>
</gene>
<protein>
    <submittedName>
        <fullName evidence="2">Uncharacterized protein</fullName>
    </submittedName>
</protein>